<dbReference type="GeneID" id="26648035"/>
<evidence type="ECO:0000313" key="2">
    <source>
        <dbReference type="Proteomes" id="UP000204280"/>
    </source>
</evidence>
<dbReference type="EMBL" id="KT001915">
    <property type="protein sequence ID" value="AKU43767.1"/>
    <property type="molecule type" value="Genomic_DNA"/>
</dbReference>
<sequence length="59" mass="6675">MVMMSKEERERIIDDIDELIRLAKHAGVMAELGTDDEYAMAASALCKQRYNVLSKDGIE</sequence>
<gene>
    <name evidence="1" type="ORF">CPT_Merlin121</name>
</gene>
<dbReference type="KEGG" id="vg:26648035"/>
<accession>A0A0K1LMK9</accession>
<evidence type="ECO:0000313" key="1">
    <source>
        <dbReference type="EMBL" id="AKU43767.1"/>
    </source>
</evidence>
<proteinExistence type="predicted"/>
<dbReference type="RefSeq" id="YP_009203835.1">
    <property type="nucleotide sequence ID" value="NC_028857.1"/>
</dbReference>
<name>A0A0K1LMK9_9CAUD</name>
<keyword evidence="2" id="KW-1185">Reference proteome</keyword>
<dbReference type="Proteomes" id="UP000204280">
    <property type="component" value="Segment"/>
</dbReference>
<protein>
    <submittedName>
        <fullName evidence="1">Uncharacterized protein</fullName>
    </submittedName>
</protein>
<reference evidence="1 2" key="1">
    <citation type="journal article" date="2015" name="Genome Announc.">
        <title>Complete Genome Sequence of Citrobacter freundii Myophage Merlin.</title>
        <authorList>
            <person name="LeSage K.C."/>
            <person name="Hargrove E.C."/>
            <person name="Cahill J.L."/>
            <person name="Rasche E.S."/>
            <person name="Kuty Everett G.F."/>
        </authorList>
    </citation>
    <scope>NUCLEOTIDE SEQUENCE [LARGE SCALE GENOMIC DNA]</scope>
</reference>
<organism evidence="1 2">
    <name type="scientific">Citrobacter phage Merlin</name>
    <dbReference type="NCBI Taxonomy" id="1675602"/>
    <lineage>
        <taxon>Viruses</taxon>
        <taxon>Duplodnaviria</taxon>
        <taxon>Heunggongvirae</taxon>
        <taxon>Uroviricota</taxon>
        <taxon>Caudoviricetes</taxon>
        <taxon>Pantevenvirales</taxon>
        <taxon>Straboviridae</taxon>
        <taxon>Tevenvirinae</taxon>
        <taxon>Moonvirus</taxon>
        <taxon>Moonvirus merlin</taxon>
    </lineage>
</organism>